<organism evidence="2 3">
    <name type="scientific">Amylibacter marinus</name>
    <dbReference type="NCBI Taxonomy" id="1475483"/>
    <lineage>
        <taxon>Bacteria</taxon>
        <taxon>Pseudomonadati</taxon>
        <taxon>Pseudomonadota</taxon>
        <taxon>Alphaproteobacteria</taxon>
        <taxon>Rhodobacterales</taxon>
        <taxon>Paracoccaceae</taxon>
        <taxon>Amylibacter</taxon>
    </lineage>
</organism>
<dbReference type="CDD" id="cd02211">
    <property type="entry name" value="cupin_UGlyAH_N"/>
    <property type="match status" value="1"/>
</dbReference>
<dbReference type="NCBIfam" id="TIGR03214">
    <property type="entry name" value="ura-cupin"/>
    <property type="match status" value="1"/>
</dbReference>
<dbReference type="PANTHER" id="PTHR34571:SF1">
    <property type="entry name" value="(S)-UREIDOGLYCINE AMINOHYDROLASE"/>
    <property type="match status" value="1"/>
</dbReference>
<comment type="caution">
    <text evidence="2">The sequence shown here is derived from an EMBL/GenBank/DDBJ whole genome shotgun (WGS) entry which is preliminary data.</text>
</comment>
<evidence type="ECO:0000313" key="3">
    <source>
        <dbReference type="Proteomes" id="UP001156694"/>
    </source>
</evidence>
<dbReference type="InterPro" id="IPR044697">
    <property type="entry name" value="UGlyAH_cupin_C"/>
</dbReference>
<sequence length="272" mass="30675">MGYHTPTGGLAPQTTPLRRRARFSESYAFIPAECFSDIVTSYLPHWHKSRAWIMARPMSGFAETFAQYIVEVAPNGGSPAPEPDPNAQAGIFVTQGTLTIIYSGQRHQIGVGGYVYIPPEAQWQVENTTTMPVTFHWIRKRYLPVSGIAKPEFFTTSDAQTPAQDMPDCAGLWATTRFVDPDDMRHDMHVNIVSFQQGGCIPFEETHVMEHGLYVLQGRARYLLNQDWIDVEPGDFMWLRAFCPQACVATSTEPFRYLLYKDVNRHPALALA</sequence>
<evidence type="ECO:0000313" key="2">
    <source>
        <dbReference type="EMBL" id="GLQ35204.1"/>
    </source>
</evidence>
<dbReference type="EMBL" id="BSNN01000004">
    <property type="protein sequence ID" value="GLQ35204.1"/>
    <property type="molecule type" value="Genomic_DNA"/>
</dbReference>
<keyword evidence="3" id="KW-1185">Reference proteome</keyword>
<dbReference type="NCBIfam" id="NF040771">
    <property type="entry name" value="AAH_UGLYAH2"/>
    <property type="match status" value="1"/>
</dbReference>
<dbReference type="Gene3D" id="2.60.120.10">
    <property type="entry name" value="Jelly Rolls"/>
    <property type="match status" value="2"/>
</dbReference>
<name>A0ABQ5VVL1_9RHOB</name>
<dbReference type="InterPro" id="IPR011051">
    <property type="entry name" value="RmlC_Cupin_sf"/>
</dbReference>
<dbReference type="PANTHER" id="PTHR34571">
    <property type="entry name" value="(S)-UREIDOGLYCINE AMINOHYDROLASE"/>
    <property type="match status" value="1"/>
</dbReference>
<reference evidence="3" key="1">
    <citation type="journal article" date="2019" name="Int. J. Syst. Evol. Microbiol.">
        <title>The Global Catalogue of Microorganisms (GCM) 10K type strain sequencing project: providing services to taxonomists for standard genome sequencing and annotation.</title>
        <authorList>
            <consortium name="The Broad Institute Genomics Platform"/>
            <consortium name="The Broad Institute Genome Sequencing Center for Infectious Disease"/>
            <person name="Wu L."/>
            <person name="Ma J."/>
        </authorList>
    </citation>
    <scope>NUCLEOTIDE SEQUENCE [LARGE SCALE GENOMIC DNA]</scope>
    <source>
        <strain evidence="3">NBRC 110140</strain>
    </source>
</reference>
<protein>
    <recommendedName>
        <fullName evidence="1">Cupin type-2 domain-containing protein</fullName>
    </recommendedName>
</protein>
<feature type="domain" description="Cupin type-2" evidence="1">
    <location>
        <begin position="192"/>
        <end position="258"/>
    </location>
</feature>
<dbReference type="InterPro" id="IPR014710">
    <property type="entry name" value="RmlC-like_jellyroll"/>
</dbReference>
<dbReference type="Pfam" id="PF07883">
    <property type="entry name" value="Cupin_2"/>
    <property type="match status" value="2"/>
</dbReference>
<dbReference type="SUPFAM" id="SSF51182">
    <property type="entry name" value="RmlC-like cupins"/>
    <property type="match status" value="1"/>
</dbReference>
<gene>
    <name evidence="2" type="ORF">GCM10007939_14870</name>
</gene>
<dbReference type="InterPro" id="IPR044704">
    <property type="entry name" value="UGlyAH_cupin_N"/>
</dbReference>
<dbReference type="Proteomes" id="UP001156694">
    <property type="component" value="Unassembled WGS sequence"/>
</dbReference>
<dbReference type="NCBIfam" id="NF008376">
    <property type="entry name" value="PRK11171.1-5"/>
    <property type="match status" value="1"/>
</dbReference>
<proteinExistence type="predicted"/>
<dbReference type="CDD" id="cd02212">
    <property type="entry name" value="cupin_UGlyAH_C"/>
    <property type="match status" value="1"/>
</dbReference>
<evidence type="ECO:0000259" key="1">
    <source>
        <dbReference type="Pfam" id="PF07883"/>
    </source>
</evidence>
<accession>A0ABQ5VVL1</accession>
<dbReference type="InterPro" id="IPR013096">
    <property type="entry name" value="Cupin_2"/>
</dbReference>
<feature type="domain" description="Cupin type-2" evidence="1">
    <location>
        <begin position="69"/>
        <end position="138"/>
    </location>
</feature>
<dbReference type="InterPro" id="IPR017627">
    <property type="entry name" value="UGHY"/>
</dbReference>